<evidence type="ECO:0008006" key="4">
    <source>
        <dbReference type="Google" id="ProtNLM"/>
    </source>
</evidence>
<gene>
    <name evidence="2" type="ORF">HPB52_023205</name>
</gene>
<feature type="region of interest" description="Disordered" evidence="1">
    <location>
        <begin position="154"/>
        <end position="183"/>
    </location>
</feature>
<feature type="compositionally biased region" description="Basic and acidic residues" evidence="1">
    <location>
        <begin position="110"/>
        <end position="120"/>
    </location>
</feature>
<accession>A0A9D4T827</accession>
<name>A0A9D4T827_RHISA</name>
<reference evidence="2" key="1">
    <citation type="journal article" date="2020" name="Cell">
        <title>Large-Scale Comparative Analyses of Tick Genomes Elucidate Their Genetic Diversity and Vector Capacities.</title>
        <authorList>
            <consortium name="Tick Genome and Microbiome Consortium (TIGMIC)"/>
            <person name="Jia N."/>
            <person name="Wang J."/>
            <person name="Shi W."/>
            <person name="Du L."/>
            <person name="Sun Y."/>
            <person name="Zhan W."/>
            <person name="Jiang J.F."/>
            <person name="Wang Q."/>
            <person name="Zhang B."/>
            <person name="Ji P."/>
            <person name="Bell-Sakyi L."/>
            <person name="Cui X.M."/>
            <person name="Yuan T.T."/>
            <person name="Jiang B.G."/>
            <person name="Yang W.F."/>
            <person name="Lam T.T."/>
            <person name="Chang Q.C."/>
            <person name="Ding S.J."/>
            <person name="Wang X.J."/>
            <person name="Zhu J.G."/>
            <person name="Ruan X.D."/>
            <person name="Zhao L."/>
            <person name="Wei J.T."/>
            <person name="Ye R.Z."/>
            <person name="Que T.C."/>
            <person name="Du C.H."/>
            <person name="Zhou Y.H."/>
            <person name="Cheng J.X."/>
            <person name="Dai P.F."/>
            <person name="Guo W.B."/>
            <person name="Han X.H."/>
            <person name="Huang E.J."/>
            <person name="Li L.F."/>
            <person name="Wei W."/>
            <person name="Gao Y.C."/>
            <person name="Liu J.Z."/>
            <person name="Shao H.Z."/>
            <person name="Wang X."/>
            <person name="Wang C.C."/>
            <person name="Yang T.C."/>
            <person name="Huo Q.B."/>
            <person name="Li W."/>
            <person name="Chen H.Y."/>
            <person name="Chen S.E."/>
            <person name="Zhou L.G."/>
            <person name="Ni X.B."/>
            <person name="Tian J.H."/>
            <person name="Sheng Y."/>
            <person name="Liu T."/>
            <person name="Pan Y.S."/>
            <person name="Xia L.Y."/>
            <person name="Li J."/>
            <person name="Zhao F."/>
            <person name="Cao W.C."/>
        </authorList>
    </citation>
    <scope>NUCLEOTIDE SEQUENCE</scope>
    <source>
        <strain evidence="2">Rsan-2018</strain>
    </source>
</reference>
<reference evidence="2" key="2">
    <citation type="submission" date="2021-09" db="EMBL/GenBank/DDBJ databases">
        <authorList>
            <person name="Jia N."/>
            <person name="Wang J."/>
            <person name="Shi W."/>
            <person name="Du L."/>
            <person name="Sun Y."/>
            <person name="Zhan W."/>
            <person name="Jiang J."/>
            <person name="Wang Q."/>
            <person name="Zhang B."/>
            <person name="Ji P."/>
            <person name="Sakyi L.B."/>
            <person name="Cui X."/>
            <person name="Yuan T."/>
            <person name="Jiang B."/>
            <person name="Yang W."/>
            <person name="Lam T.T.-Y."/>
            <person name="Chang Q."/>
            <person name="Ding S."/>
            <person name="Wang X."/>
            <person name="Zhu J."/>
            <person name="Ruan X."/>
            <person name="Zhao L."/>
            <person name="Wei J."/>
            <person name="Que T."/>
            <person name="Du C."/>
            <person name="Cheng J."/>
            <person name="Dai P."/>
            <person name="Han X."/>
            <person name="Huang E."/>
            <person name="Gao Y."/>
            <person name="Liu J."/>
            <person name="Shao H."/>
            <person name="Ye R."/>
            <person name="Li L."/>
            <person name="Wei W."/>
            <person name="Wang X."/>
            <person name="Wang C."/>
            <person name="Huo Q."/>
            <person name="Li W."/>
            <person name="Guo W."/>
            <person name="Chen H."/>
            <person name="Chen S."/>
            <person name="Zhou L."/>
            <person name="Zhou L."/>
            <person name="Ni X."/>
            <person name="Tian J."/>
            <person name="Zhou Y."/>
            <person name="Sheng Y."/>
            <person name="Liu T."/>
            <person name="Pan Y."/>
            <person name="Xia L."/>
            <person name="Li J."/>
            <person name="Zhao F."/>
            <person name="Cao W."/>
        </authorList>
    </citation>
    <scope>NUCLEOTIDE SEQUENCE</scope>
    <source>
        <strain evidence="2">Rsan-2018</strain>
        <tissue evidence="2">Larvae</tissue>
    </source>
</reference>
<comment type="caution">
    <text evidence="2">The sequence shown here is derived from an EMBL/GenBank/DDBJ whole genome shotgun (WGS) entry which is preliminary data.</text>
</comment>
<evidence type="ECO:0000313" key="3">
    <source>
        <dbReference type="Proteomes" id="UP000821837"/>
    </source>
</evidence>
<dbReference type="VEuPathDB" id="VectorBase:RSAN_038266"/>
<feature type="compositionally biased region" description="Basic residues" evidence="1">
    <location>
        <begin position="154"/>
        <end position="168"/>
    </location>
</feature>
<organism evidence="2 3">
    <name type="scientific">Rhipicephalus sanguineus</name>
    <name type="common">Brown dog tick</name>
    <name type="synonym">Ixodes sanguineus</name>
    <dbReference type="NCBI Taxonomy" id="34632"/>
    <lineage>
        <taxon>Eukaryota</taxon>
        <taxon>Metazoa</taxon>
        <taxon>Ecdysozoa</taxon>
        <taxon>Arthropoda</taxon>
        <taxon>Chelicerata</taxon>
        <taxon>Arachnida</taxon>
        <taxon>Acari</taxon>
        <taxon>Parasitiformes</taxon>
        <taxon>Ixodida</taxon>
        <taxon>Ixodoidea</taxon>
        <taxon>Ixodidae</taxon>
        <taxon>Rhipicephalinae</taxon>
        <taxon>Rhipicephalus</taxon>
        <taxon>Rhipicephalus</taxon>
    </lineage>
</organism>
<feature type="region of interest" description="Disordered" evidence="1">
    <location>
        <begin position="93"/>
        <end position="120"/>
    </location>
</feature>
<evidence type="ECO:0000313" key="2">
    <source>
        <dbReference type="EMBL" id="KAH7977023.1"/>
    </source>
</evidence>
<proteinExistence type="predicted"/>
<evidence type="ECO:0000256" key="1">
    <source>
        <dbReference type="SAM" id="MobiDB-lite"/>
    </source>
</evidence>
<dbReference type="EMBL" id="JABSTV010001246">
    <property type="protein sequence ID" value="KAH7977023.1"/>
    <property type="molecule type" value="Genomic_DNA"/>
</dbReference>
<sequence length="445" mass="49144">MLRAGVLFRLQGNRKDKQQREKGKRAIPRQESGDLNYESKYTRVCANHFDASYIVTAYDFNINGDAVSLKLHKPTPKADAVPGIFEGLPSYLTKRKPRSHSSTLRPPCKRPRESSCEELRASRTPFLDRTRRTAEPTRSMSTHVVATLAPRQYPRRRVSKVQRARVNKNARSVSAAGRGKAPAIAKWPAGRSPLETQRCEPVARSHNTMRRDAAAYTAQAYHDDRNRDASVALKTREKDRPSASNCKARSPGVISRSFLVVCLLPRLRWFLTGKRSVTFTPAAKTLTAFRCRKTARSLAFHPFKPAESSFSPASTERNPLEMNVYPSLAEGANASLKEANTQVIEATRADVAGIGHSGSLPLQVDGASIDHSGSPTCESGDDGKCSILTPGIPPERRADHDEVALAVMGSVTDRSDGDQLDQSSEMLSETFRSFDVERRYGGVHN</sequence>
<dbReference type="AlphaFoldDB" id="A0A9D4T827"/>
<dbReference type="VEuPathDB" id="VectorBase:RSAN_031444"/>
<keyword evidence="3" id="KW-1185">Reference proteome</keyword>
<dbReference type="Proteomes" id="UP000821837">
    <property type="component" value="Chromosome 10"/>
</dbReference>
<protein>
    <recommendedName>
        <fullName evidence="4">THAP-type domain-containing protein</fullName>
    </recommendedName>
</protein>